<gene>
    <name evidence="1" type="ORF">D8674_018025</name>
</gene>
<organism evidence="1 2">
    <name type="scientific">Pyrus ussuriensis x Pyrus communis</name>
    <dbReference type="NCBI Taxonomy" id="2448454"/>
    <lineage>
        <taxon>Eukaryota</taxon>
        <taxon>Viridiplantae</taxon>
        <taxon>Streptophyta</taxon>
        <taxon>Embryophyta</taxon>
        <taxon>Tracheophyta</taxon>
        <taxon>Spermatophyta</taxon>
        <taxon>Magnoliopsida</taxon>
        <taxon>eudicotyledons</taxon>
        <taxon>Gunneridae</taxon>
        <taxon>Pentapetalae</taxon>
        <taxon>rosids</taxon>
        <taxon>fabids</taxon>
        <taxon>Rosales</taxon>
        <taxon>Rosaceae</taxon>
        <taxon>Amygdaloideae</taxon>
        <taxon>Maleae</taxon>
        <taxon>Pyrus</taxon>
    </lineage>
</organism>
<name>A0A5N5HES3_9ROSA</name>
<dbReference type="EMBL" id="SMOL01000160">
    <property type="protein sequence ID" value="KAB2626365.1"/>
    <property type="molecule type" value="Genomic_DNA"/>
</dbReference>
<reference evidence="1 2" key="1">
    <citation type="submission" date="2019-09" db="EMBL/GenBank/DDBJ databases">
        <authorList>
            <person name="Ou C."/>
        </authorList>
    </citation>
    <scope>NUCLEOTIDE SEQUENCE [LARGE SCALE GENOMIC DNA]</scope>
    <source>
        <strain evidence="1">S2</strain>
        <tissue evidence="1">Leaf</tissue>
    </source>
</reference>
<reference evidence="2" key="2">
    <citation type="submission" date="2019-10" db="EMBL/GenBank/DDBJ databases">
        <title>A de novo genome assembly of a pear dwarfing rootstock.</title>
        <authorList>
            <person name="Wang F."/>
            <person name="Wang J."/>
            <person name="Li S."/>
            <person name="Zhang Y."/>
            <person name="Fang M."/>
            <person name="Ma L."/>
            <person name="Zhao Y."/>
            <person name="Jiang S."/>
        </authorList>
    </citation>
    <scope>NUCLEOTIDE SEQUENCE [LARGE SCALE GENOMIC DNA]</scope>
</reference>
<evidence type="ECO:0000313" key="2">
    <source>
        <dbReference type="Proteomes" id="UP000327157"/>
    </source>
</evidence>
<sequence>MGGGGSQRMGFGSWVGMGERRQGEEEWEVLQWKPTTVGKMGVGILRLISHRRSATSAPLTPHAHPAPIGIALAIVEPTTVTPATPPVFEVPTSSTASVMHLQMSARWTHWRPPRADSRDIHSGGKGITDM</sequence>
<protein>
    <submittedName>
        <fullName evidence="1">Uncharacterized protein</fullName>
    </submittedName>
</protein>
<proteinExistence type="predicted"/>
<keyword evidence="2" id="KW-1185">Reference proteome</keyword>
<reference evidence="1 2" key="3">
    <citation type="submission" date="2019-11" db="EMBL/GenBank/DDBJ databases">
        <title>A de novo genome assembly of a pear dwarfing rootstock.</title>
        <authorList>
            <person name="Wang F."/>
            <person name="Wang J."/>
            <person name="Li S."/>
            <person name="Zhang Y."/>
            <person name="Fang M."/>
            <person name="Ma L."/>
            <person name="Zhao Y."/>
            <person name="Jiang S."/>
        </authorList>
    </citation>
    <scope>NUCLEOTIDE SEQUENCE [LARGE SCALE GENOMIC DNA]</scope>
    <source>
        <strain evidence="1">S2</strain>
        <tissue evidence="1">Leaf</tissue>
    </source>
</reference>
<accession>A0A5N5HES3</accession>
<comment type="caution">
    <text evidence="1">The sequence shown here is derived from an EMBL/GenBank/DDBJ whole genome shotgun (WGS) entry which is preliminary data.</text>
</comment>
<dbReference type="AlphaFoldDB" id="A0A5N5HES3"/>
<dbReference type="Proteomes" id="UP000327157">
    <property type="component" value="Chromosome 16"/>
</dbReference>
<evidence type="ECO:0000313" key="1">
    <source>
        <dbReference type="EMBL" id="KAB2626365.1"/>
    </source>
</evidence>